<sequence>MVGRSDAYKEGFRSKYCDNPYQIGTQEYNDFERGWSQKVKRYPDSVSSKYHGDFAKTHQKYSEKSSSQELKESTSKGSYNAYAEAKGR</sequence>
<proteinExistence type="predicted"/>
<gene>
    <name evidence="2" type="ORF">FXF03_06760</name>
</gene>
<evidence type="ECO:0000313" key="3">
    <source>
        <dbReference type="Proteomes" id="UP000323819"/>
    </source>
</evidence>
<feature type="region of interest" description="Disordered" evidence="1">
    <location>
        <begin position="56"/>
        <end position="88"/>
    </location>
</feature>
<name>A0ABD7SPW6_VIBCL</name>
<dbReference type="RefSeq" id="WP_057552707.1">
    <property type="nucleotide sequence ID" value="NZ_JACFTO010000050.1"/>
</dbReference>
<evidence type="ECO:0000256" key="1">
    <source>
        <dbReference type="SAM" id="MobiDB-lite"/>
    </source>
</evidence>
<dbReference type="Proteomes" id="UP000323819">
    <property type="component" value="Unassembled WGS sequence"/>
</dbReference>
<reference evidence="2 3" key="1">
    <citation type="submission" date="2019-06" db="EMBL/GenBank/DDBJ databases">
        <title>Vibrio cholerae phylogeny based on whole-genome sequencing reveals genetic diversity and population strucutre.</title>
        <authorList>
            <person name="Zhiqiu Y."/>
            <person name="Bin L."/>
            <person name="Lingyan J."/>
        </authorList>
    </citation>
    <scope>NUCLEOTIDE SEQUENCE [LARGE SCALE GENOMIC DNA]</scope>
    <source>
        <strain evidence="2 3">N2814</strain>
    </source>
</reference>
<accession>A0ABD7SPW6</accession>
<protein>
    <submittedName>
        <fullName evidence="2">Uncharacterized protein</fullName>
    </submittedName>
</protein>
<organism evidence="2 3">
    <name type="scientific">Vibrio cholerae</name>
    <dbReference type="NCBI Taxonomy" id="666"/>
    <lineage>
        <taxon>Bacteria</taxon>
        <taxon>Pseudomonadati</taxon>
        <taxon>Pseudomonadota</taxon>
        <taxon>Gammaproteobacteria</taxon>
        <taxon>Vibrionales</taxon>
        <taxon>Vibrionaceae</taxon>
        <taxon>Vibrio</taxon>
    </lineage>
</organism>
<dbReference type="AlphaFoldDB" id="A0ABD7SPW6"/>
<comment type="caution">
    <text evidence="2">The sequence shown here is derived from an EMBL/GenBank/DDBJ whole genome shotgun (WGS) entry which is preliminary data.</text>
</comment>
<evidence type="ECO:0000313" key="2">
    <source>
        <dbReference type="EMBL" id="TXX66301.1"/>
    </source>
</evidence>
<dbReference type="EMBL" id="VSIJ01000021">
    <property type="protein sequence ID" value="TXX66301.1"/>
    <property type="molecule type" value="Genomic_DNA"/>
</dbReference>